<reference evidence="2" key="1">
    <citation type="journal article" date="2020" name="Stud. Mycol.">
        <title>101 Dothideomycetes genomes: a test case for predicting lifestyles and emergence of pathogens.</title>
        <authorList>
            <person name="Haridas S."/>
            <person name="Albert R."/>
            <person name="Binder M."/>
            <person name="Bloem J."/>
            <person name="Labutti K."/>
            <person name="Salamov A."/>
            <person name="Andreopoulos B."/>
            <person name="Baker S."/>
            <person name="Barry K."/>
            <person name="Bills G."/>
            <person name="Bluhm B."/>
            <person name="Cannon C."/>
            <person name="Castanera R."/>
            <person name="Culley D."/>
            <person name="Daum C."/>
            <person name="Ezra D."/>
            <person name="Gonzalez J."/>
            <person name="Henrissat B."/>
            <person name="Kuo A."/>
            <person name="Liang C."/>
            <person name="Lipzen A."/>
            <person name="Lutzoni F."/>
            <person name="Magnuson J."/>
            <person name="Mondo S."/>
            <person name="Nolan M."/>
            <person name="Ohm R."/>
            <person name="Pangilinan J."/>
            <person name="Park H.-J."/>
            <person name="Ramirez L."/>
            <person name="Alfaro M."/>
            <person name="Sun H."/>
            <person name="Tritt A."/>
            <person name="Yoshinaga Y."/>
            <person name="Zwiers L.-H."/>
            <person name="Turgeon B."/>
            <person name="Goodwin S."/>
            <person name="Spatafora J."/>
            <person name="Crous P."/>
            <person name="Grigoriev I."/>
        </authorList>
    </citation>
    <scope>NUCLEOTIDE SEQUENCE</scope>
    <source>
        <strain evidence="2">Tuck. ex Michener</strain>
    </source>
</reference>
<feature type="compositionally biased region" description="Low complexity" evidence="1">
    <location>
        <begin position="879"/>
        <end position="889"/>
    </location>
</feature>
<dbReference type="Proteomes" id="UP000800092">
    <property type="component" value="Unassembled WGS sequence"/>
</dbReference>
<feature type="region of interest" description="Disordered" evidence="1">
    <location>
        <begin position="690"/>
        <end position="808"/>
    </location>
</feature>
<dbReference type="EMBL" id="ML991830">
    <property type="protein sequence ID" value="KAF2231190.1"/>
    <property type="molecule type" value="Genomic_DNA"/>
</dbReference>
<feature type="region of interest" description="Disordered" evidence="1">
    <location>
        <begin position="81"/>
        <end position="115"/>
    </location>
</feature>
<gene>
    <name evidence="2" type="ORF">EV356DRAFT_311299</name>
</gene>
<proteinExistence type="predicted"/>
<organism evidence="2 3">
    <name type="scientific">Viridothelium virens</name>
    <name type="common">Speckled blister lichen</name>
    <name type="synonym">Trypethelium virens</name>
    <dbReference type="NCBI Taxonomy" id="1048519"/>
    <lineage>
        <taxon>Eukaryota</taxon>
        <taxon>Fungi</taxon>
        <taxon>Dikarya</taxon>
        <taxon>Ascomycota</taxon>
        <taxon>Pezizomycotina</taxon>
        <taxon>Dothideomycetes</taxon>
        <taxon>Dothideomycetes incertae sedis</taxon>
        <taxon>Trypetheliales</taxon>
        <taxon>Trypetheliaceae</taxon>
        <taxon>Viridothelium</taxon>
    </lineage>
</organism>
<sequence length="1098" mass="115474">MPPCCGSLCSFTFILGVFYPNYAVRSHIVTSPTMHDTRDVSSVSSENSQSWLGAASMVASMDSNVGDYIANGLGISESQFTPSTLSKSESTHRSNPLNTTSRTRRMTDSRTSYESPTWPFIRASTAPPKSPNGTVNNTVSIQQCLAQWSSYWLVSSSISFAKHCLTDMYAPAAACSNAETLYDIMPSLTTSYSQSFVALTTTEVTDTMEANGFDFKTMTTAWIMSGFDVYASTVEKIEPSSELANRSAAALGPIVFSPSTVPQSPACRLPSSIHQCQNEWEIYLSATPAPEIMPLCQQASIGSSLCARKQSSFLSLITGDWIGLKNPLWIVSTSTFANGSESVTSSWPATESLAPGCSLGCTAGGCAVTAGTVRLIYWPVTQRATGSGPVTVAALDTTFTSPTVYLSFKDVYASNSCGILGRKYGPTIIAVQDPSQLSSIWSTARADVGGDDCCTASFNFTDLNTPVPQSIYDRQPQCYQWFVWNEGPSPSATEYNVSGCPCTAPYAPIVVLPSQILQNIDPAWKTCGGDIRGVYDPPYALQQGFAAATPTPANAIWAPAPASPASAPDTTQPLQTFNVIQNPGSHDPVAGNPRNGDPLHDGPASEIPHFSNAGTESPQRSGISRSAEPADSTNFHGYFTSETAFNSKSLAGMSADILLSTVGGSQGSAQSANAGSAAAGIVALIGKEDKAAGKDSYHSITGPDGADPATEGNSLAGSDGSTGAKTDFDHLQNTNTGNRNLPGDPGRRQSGGHYESDTTEQASSASFLVTSGQRSPGGLQTTRTGTGLKEYSDGTQPDSHKPDKKGFSEGYLLVGGQRIAKDPSKLEDLLIGNHHLQKGQATKIAGIPISIGSIGVVIGRTFTVPFDSISVRGNAIATSTSSSASQTSHDSSRTPIIDQPNPVAAISHGLETIGRSKSITVNSAVISESISDLINNGRTTTLLPSEESVSSRPAQEVAIQTSLIISGKQYTAYEVVGPDCTAIILGTSHQPTKISASSAAVTLERQVVSLASDNMYILKFSTGNSAVVWSKVTAIGNDLPCGISSVVAPVLSTTSSQIMGSIGAHSTQHSAAERTWWPRAWLCYILLICIARSVQNIF</sequence>
<feature type="compositionally biased region" description="Polar residues" evidence="1">
    <location>
        <begin position="81"/>
        <end position="98"/>
    </location>
</feature>
<keyword evidence="3" id="KW-1185">Reference proteome</keyword>
<feature type="compositionally biased region" description="Low complexity" evidence="1">
    <location>
        <begin position="777"/>
        <end position="788"/>
    </location>
</feature>
<evidence type="ECO:0000313" key="3">
    <source>
        <dbReference type="Proteomes" id="UP000800092"/>
    </source>
</evidence>
<protein>
    <submittedName>
        <fullName evidence="2">Uncharacterized protein</fullName>
    </submittedName>
</protein>
<feature type="region of interest" description="Disordered" evidence="1">
    <location>
        <begin position="577"/>
        <end position="629"/>
    </location>
</feature>
<feature type="compositionally biased region" description="Basic and acidic residues" evidence="1">
    <location>
        <begin position="798"/>
        <end position="807"/>
    </location>
</feature>
<accession>A0A6A6H0D2</accession>
<feature type="region of interest" description="Disordered" evidence="1">
    <location>
        <begin position="879"/>
        <end position="900"/>
    </location>
</feature>
<name>A0A6A6H0D2_VIRVR</name>
<evidence type="ECO:0000256" key="1">
    <source>
        <dbReference type="SAM" id="MobiDB-lite"/>
    </source>
</evidence>
<feature type="compositionally biased region" description="Polar residues" evidence="1">
    <location>
        <begin position="612"/>
        <end position="624"/>
    </location>
</feature>
<feature type="compositionally biased region" description="Polar residues" evidence="1">
    <location>
        <begin position="759"/>
        <end position="774"/>
    </location>
</feature>
<dbReference type="OrthoDB" id="3944128at2759"/>
<dbReference type="AlphaFoldDB" id="A0A6A6H0D2"/>
<feature type="compositionally biased region" description="Polar residues" evidence="1">
    <location>
        <begin position="711"/>
        <end position="724"/>
    </location>
</feature>
<evidence type="ECO:0000313" key="2">
    <source>
        <dbReference type="EMBL" id="KAF2231190.1"/>
    </source>
</evidence>